<comment type="caution">
    <text evidence="1">The sequence shown here is derived from an EMBL/GenBank/DDBJ whole genome shotgun (WGS) entry which is preliminary data.</text>
</comment>
<reference evidence="1" key="2">
    <citation type="submission" date="2020-09" db="EMBL/GenBank/DDBJ databases">
        <authorList>
            <person name="Sun Q."/>
            <person name="Ohkuma M."/>
        </authorList>
    </citation>
    <scope>NUCLEOTIDE SEQUENCE</scope>
    <source>
        <strain evidence="1">JCM 18487</strain>
    </source>
</reference>
<sequence length="43" mass="5312">MVPEWLQSQLRRAFFNHDTKSIQMLNEAFFRYRDKVAEPRQAR</sequence>
<dbReference type="Pfam" id="PF26301">
    <property type="entry name" value="spore_CmpA"/>
    <property type="match status" value="1"/>
</dbReference>
<dbReference type="AlphaFoldDB" id="A0A917KCG2"/>
<dbReference type="Proteomes" id="UP000637695">
    <property type="component" value="Unassembled WGS sequence"/>
</dbReference>
<dbReference type="EMBL" id="BMOY01000027">
    <property type="protein sequence ID" value="GGJ08990.1"/>
    <property type="molecule type" value="Genomic_DNA"/>
</dbReference>
<protein>
    <submittedName>
        <fullName evidence="1">Uncharacterized protein</fullName>
    </submittedName>
</protein>
<dbReference type="InterPro" id="IPR047764">
    <property type="entry name" value="CmpA"/>
</dbReference>
<organism evidence="1 2">
    <name type="scientific">Alicyclobacillus cellulosilyticus</name>
    <dbReference type="NCBI Taxonomy" id="1003997"/>
    <lineage>
        <taxon>Bacteria</taxon>
        <taxon>Bacillati</taxon>
        <taxon>Bacillota</taxon>
        <taxon>Bacilli</taxon>
        <taxon>Bacillales</taxon>
        <taxon>Alicyclobacillaceae</taxon>
        <taxon>Alicyclobacillus</taxon>
    </lineage>
</organism>
<keyword evidence="2" id="KW-1185">Reference proteome</keyword>
<dbReference type="NCBIfam" id="NF033225">
    <property type="entry name" value="spore_CmpA"/>
    <property type="match status" value="1"/>
</dbReference>
<accession>A0A917KCG2</accession>
<evidence type="ECO:0000313" key="2">
    <source>
        <dbReference type="Proteomes" id="UP000637695"/>
    </source>
</evidence>
<reference evidence="1" key="1">
    <citation type="journal article" date="2014" name="Int. J. Syst. Evol. Microbiol.">
        <title>Complete genome sequence of Corynebacterium casei LMG S-19264T (=DSM 44701T), isolated from a smear-ripened cheese.</title>
        <authorList>
            <consortium name="US DOE Joint Genome Institute (JGI-PGF)"/>
            <person name="Walter F."/>
            <person name="Albersmeier A."/>
            <person name="Kalinowski J."/>
            <person name="Ruckert C."/>
        </authorList>
    </citation>
    <scope>NUCLEOTIDE SEQUENCE</scope>
    <source>
        <strain evidence="1">JCM 18487</strain>
    </source>
</reference>
<name>A0A917KCG2_9BACL</name>
<proteinExistence type="predicted"/>
<gene>
    <name evidence="1" type="ORF">GCM10010885_17600</name>
</gene>
<evidence type="ECO:0000313" key="1">
    <source>
        <dbReference type="EMBL" id="GGJ08990.1"/>
    </source>
</evidence>